<dbReference type="EMBL" id="PGTK01000009">
    <property type="protein sequence ID" value="PJF30504.1"/>
    <property type="molecule type" value="Genomic_DNA"/>
</dbReference>
<dbReference type="AlphaFoldDB" id="A0A2M8NYZ0"/>
<dbReference type="InterPro" id="IPR051052">
    <property type="entry name" value="Diverse_substrate_MTase"/>
</dbReference>
<name>A0A2M8NYZ0_9CHLR</name>
<gene>
    <name evidence="5" type="ORF">CUN51_07580</name>
</gene>
<comment type="caution">
    <text evidence="5">The sequence shown here is derived from an EMBL/GenBank/DDBJ whole genome shotgun (WGS) entry which is preliminary data.</text>
</comment>
<protein>
    <recommendedName>
        <fullName evidence="4">Methyltransferase type 11 domain-containing protein</fullName>
    </recommendedName>
</protein>
<keyword evidence="2" id="KW-0489">Methyltransferase</keyword>
<evidence type="ECO:0000256" key="1">
    <source>
        <dbReference type="ARBA" id="ARBA00008361"/>
    </source>
</evidence>
<dbReference type="SUPFAM" id="SSF53335">
    <property type="entry name" value="S-adenosyl-L-methionine-dependent methyltransferases"/>
    <property type="match status" value="1"/>
</dbReference>
<sequence>MHDARSLSQRRFSDLTENYVQSQLHSGGYTLERLIALLQPLTDKLALDVATGGGHVALRLAQSGAHVLASDLTPAMLKAARANLQRQSAEVSYVQLEASHLPFRTASLDVITVRHAAHHFPDVPRFLSQCARTLKFEGKLGIVDQIAPEPLKAARYVNAFERLRDPSHYQQYRLSDWHAMLRAAGLEITHSEVAVTRLDLYSWAHLQKNDAETVLRLRVLLHQAPQAVREFLKPTFHQDGSGNISFDHHYAILIGRKAQ</sequence>
<evidence type="ECO:0000313" key="5">
    <source>
        <dbReference type="EMBL" id="PJF30504.1"/>
    </source>
</evidence>
<dbReference type="GO" id="GO:0032259">
    <property type="term" value="P:methylation"/>
    <property type="evidence" value="ECO:0007669"/>
    <property type="project" value="UniProtKB-KW"/>
</dbReference>
<evidence type="ECO:0000313" key="6">
    <source>
        <dbReference type="Proteomes" id="UP000228921"/>
    </source>
</evidence>
<dbReference type="GO" id="GO:0008757">
    <property type="term" value="F:S-adenosylmethionine-dependent methyltransferase activity"/>
    <property type="evidence" value="ECO:0007669"/>
    <property type="project" value="InterPro"/>
</dbReference>
<comment type="similarity">
    <text evidence="1">Belongs to the methyltransferase superfamily.</text>
</comment>
<dbReference type="CDD" id="cd02440">
    <property type="entry name" value="AdoMet_MTases"/>
    <property type="match status" value="1"/>
</dbReference>
<dbReference type="Pfam" id="PF08241">
    <property type="entry name" value="Methyltransf_11"/>
    <property type="match status" value="1"/>
</dbReference>
<dbReference type="Gene3D" id="3.40.50.150">
    <property type="entry name" value="Vaccinia Virus protein VP39"/>
    <property type="match status" value="1"/>
</dbReference>
<evidence type="ECO:0000256" key="2">
    <source>
        <dbReference type="ARBA" id="ARBA00022603"/>
    </source>
</evidence>
<organism evidence="5 6">
    <name type="scientific">Candidatus Thermofonsia Clade 1 bacterium</name>
    <dbReference type="NCBI Taxonomy" id="2364210"/>
    <lineage>
        <taxon>Bacteria</taxon>
        <taxon>Bacillati</taxon>
        <taxon>Chloroflexota</taxon>
        <taxon>Candidatus Thermofontia</taxon>
        <taxon>Candidatus Thermofonsia Clade 1</taxon>
    </lineage>
</organism>
<dbReference type="InterPro" id="IPR029063">
    <property type="entry name" value="SAM-dependent_MTases_sf"/>
</dbReference>
<dbReference type="PANTHER" id="PTHR44942">
    <property type="entry name" value="METHYLTRANSF_11 DOMAIN-CONTAINING PROTEIN"/>
    <property type="match status" value="1"/>
</dbReference>
<proteinExistence type="inferred from homology"/>
<dbReference type="InterPro" id="IPR013216">
    <property type="entry name" value="Methyltransf_11"/>
</dbReference>
<reference evidence="5 6" key="1">
    <citation type="submission" date="2017-11" db="EMBL/GenBank/DDBJ databases">
        <title>Evolution of Phototrophy in the Chloroflexi Phylum Driven by Horizontal Gene Transfer.</title>
        <authorList>
            <person name="Ward L.M."/>
            <person name="Hemp J."/>
            <person name="Shih P.M."/>
            <person name="Mcglynn S.E."/>
            <person name="Fischer W."/>
        </authorList>
    </citation>
    <scope>NUCLEOTIDE SEQUENCE [LARGE SCALE GENOMIC DNA]</scope>
    <source>
        <strain evidence="5">CP2_2F</strain>
    </source>
</reference>
<dbReference type="Proteomes" id="UP000228921">
    <property type="component" value="Unassembled WGS sequence"/>
</dbReference>
<accession>A0A2M8NYZ0</accession>
<evidence type="ECO:0000259" key="4">
    <source>
        <dbReference type="Pfam" id="PF08241"/>
    </source>
</evidence>
<keyword evidence="3" id="KW-0808">Transferase</keyword>
<dbReference type="PANTHER" id="PTHR44942:SF4">
    <property type="entry name" value="METHYLTRANSFERASE TYPE 11 DOMAIN-CONTAINING PROTEIN"/>
    <property type="match status" value="1"/>
</dbReference>
<evidence type="ECO:0000256" key="3">
    <source>
        <dbReference type="ARBA" id="ARBA00022679"/>
    </source>
</evidence>
<feature type="domain" description="Methyltransferase type 11" evidence="4">
    <location>
        <begin position="47"/>
        <end position="140"/>
    </location>
</feature>